<dbReference type="InterPro" id="IPR000073">
    <property type="entry name" value="AB_hydrolase_1"/>
</dbReference>
<organism evidence="2 3">
    <name type="scientific">Acinetobacter pittii</name>
    <name type="common">Acinetobacter genomosp. 3</name>
    <dbReference type="NCBI Taxonomy" id="48296"/>
    <lineage>
        <taxon>Bacteria</taxon>
        <taxon>Pseudomonadati</taxon>
        <taxon>Pseudomonadota</taxon>
        <taxon>Gammaproteobacteria</taxon>
        <taxon>Moraxellales</taxon>
        <taxon>Moraxellaceae</taxon>
        <taxon>Acinetobacter</taxon>
        <taxon>Acinetobacter calcoaceticus/baumannii complex</taxon>
    </lineage>
</organism>
<reference evidence="2 3" key="1">
    <citation type="submission" date="2017-05" db="EMBL/GenBank/DDBJ databases">
        <authorList>
            <person name="Song R."/>
            <person name="Chenine A.L."/>
            <person name="Ruprecht R.M."/>
        </authorList>
    </citation>
    <scope>NUCLEOTIDE SEQUENCE [LARGE SCALE GENOMIC DNA]</scope>
    <source>
        <strain evidence="2 3">ARLG1955</strain>
    </source>
</reference>
<dbReference type="SUPFAM" id="SSF53474">
    <property type="entry name" value="alpha/beta-Hydrolases"/>
    <property type="match status" value="1"/>
</dbReference>
<dbReference type="GO" id="GO:0016787">
    <property type="term" value="F:hydrolase activity"/>
    <property type="evidence" value="ECO:0007669"/>
    <property type="project" value="UniProtKB-KW"/>
</dbReference>
<dbReference type="Pfam" id="PF00561">
    <property type="entry name" value="Abhydrolase_1"/>
    <property type="match status" value="1"/>
</dbReference>
<evidence type="ECO:0000313" key="2">
    <source>
        <dbReference type="EMBL" id="OTU30297.1"/>
    </source>
</evidence>
<dbReference type="Gene3D" id="3.40.50.1820">
    <property type="entry name" value="alpha/beta hydrolase"/>
    <property type="match status" value="1"/>
</dbReference>
<dbReference type="InterPro" id="IPR050471">
    <property type="entry name" value="AB_hydrolase"/>
</dbReference>
<dbReference type="InterPro" id="IPR029058">
    <property type="entry name" value="AB_hydrolase_fold"/>
</dbReference>
<keyword evidence="2" id="KW-0378">Hydrolase</keyword>
<feature type="domain" description="AB hydrolase-1" evidence="1">
    <location>
        <begin position="14"/>
        <end position="233"/>
    </location>
</feature>
<protein>
    <submittedName>
        <fullName evidence="2">Alpha/beta hydrolase</fullName>
    </submittedName>
</protein>
<dbReference type="PRINTS" id="PR00111">
    <property type="entry name" value="ABHYDROLASE"/>
</dbReference>
<name>A0A242U920_ACIPI</name>
<gene>
    <name evidence="2" type="ORF">CAT59_02060</name>
</gene>
<comment type="caution">
    <text evidence="2">The sequence shown here is derived from an EMBL/GenBank/DDBJ whole genome shotgun (WGS) entry which is preliminary data.</text>
</comment>
<proteinExistence type="predicted"/>
<sequence length="252" mass="28180">MSINVFHTIEGSGKPVVLISGLGGRASFWDEVKKELLGRYQIITLDHPGVGQSPIIGDPNISGIAEAVIEILDHYKIPSAHILGHSTGSLVTQCLALDYADRVKSIVLSSGWAKPDQRFIDFFTYRKETLAVMGEHAYNELTRYIAYPSEYYEYHFKKESGVVSTDSPNKEMILKRIDMLLSYSRLEELNSIQHSALVIGANDDYVIPFLHSKQLFQAISNAQLVELSGGHFTPKVKPAAYAEIVNKFWESM</sequence>
<dbReference type="PANTHER" id="PTHR43433">
    <property type="entry name" value="HYDROLASE, ALPHA/BETA FOLD FAMILY PROTEIN"/>
    <property type="match status" value="1"/>
</dbReference>
<dbReference type="RefSeq" id="WP_086375765.1">
    <property type="nucleotide sequence ID" value="NZ_JADVOL010000022.1"/>
</dbReference>
<evidence type="ECO:0000313" key="3">
    <source>
        <dbReference type="Proteomes" id="UP000195162"/>
    </source>
</evidence>
<dbReference type="Proteomes" id="UP000195162">
    <property type="component" value="Unassembled WGS sequence"/>
</dbReference>
<accession>A0A242U920</accession>
<evidence type="ECO:0000259" key="1">
    <source>
        <dbReference type="Pfam" id="PF00561"/>
    </source>
</evidence>
<dbReference type="AlphaFoldDB" id="A0A242U920"/>
<dbReference type="EMBL" id="NGIR01000009">
    <property type="protein sequence ID" value="OTU30297.1"/>
    <property type="molecule type" value="Genomic_DNA"/>
</dbReference>
<dbReference type="PANTHER" id="PTHR43433:SF5">
    <property type="entry name" value="AB HYDROLASE-1 DOMAIN-CONTAINING PROTEIN"/>
    <property type="match status" value="1"/>
</dbReference>